<evidence type="ECO:0000313" key="5">
    <source>
        <dbReference type="Proteomes" id="UP000559256"/>
    </source>
</evidence>
<feature type="compositionally biased region" description="Low complexity" evidence="1">
    <location>
        <begin position="358"/>
        <end position="371"/>
    </location>
</feature>
<feature type="chain" id="PRO_5034804197" evidence="3">
    <location>
        <begin position="17"/>
        <end position="441"/>
    </location>
</feature>
<feature type="transmembrane region" description="Helical" evidence="2">
    <location>
        <begin position="225"/>
        <end position="247"/>
    </location>
</feature>
<feature type="compositionally biased region" description="Gly residues" evidence="1">
    <location>
        <begin position="265"/>
        <end position="277"/>
    </location>
</feature>
<accession>A0A8H5GP92</accession>
<dbReference type="EMBL" id="JAACJM010000015">
    <property type="protein sequence ID" value="KAF5368474.1"/>
    <property type="molecule type" value="Genomic_DNA"/>
</dbReference>
<proteinExistence type="predicted"/>
<evidence type="ECO:0000256" key="2">
    <source>
        <dbReference type="SAM" id="Phobius"/>
    </source>
</evidence>
<feature type="region of interest" description="Disordered" evidence="1">
    <location>
        <begin position="256"/>
        <end position="278"/>
    </location>
</feature>
<keyword evidence="2" id="KW-1133">Transmembrane helix</keyword>
<keyword evidence="3" id="KW-0732">Signal</keyword>
<sequence>MLALFLFLLLASSIAAQSHNQTLTFSDSALSFSTGWKASRDVNGDLIFVFDNVGVTALVVTLPPLTSHITYTGLGRTQGSLFGVCLDCSTDFTGLSVFDVHDPQLEDNALATPVDVFSLSLDPTQLHNVTILNIPDTRFNGQSELTFLSITVTIEDNGVQTTTTSSTTSTSSTSTSSTTTSTMSWSATSWSTVFTSSSTSSSSLASSSATAAASNALSSTTRNSIIAVIAILSFIGIGSLLLGLFFYRRRKRAQREKDELDDGFGRVGGGAAGGRVPGGRAEDLKGGFYLPSSNANANKGGRPPISVTIPPSGQTLAPVRTQTQQNQSSDETILLPMMSILRTGTRDGAGAAPISNATGTAFTPTGAFQTQPKTSGPGLSTLTPEFSPGLGSFAAATAAGGRSVPVSVSPSAPGPLRGSGIGARFGSFQGQELVSTPISMR</sequence>
<evidence type="ECO:0000256" key="3">
    <source>
        <dbReference type="SAM" id="SignalP"/>
    </source>
</evidence>
<reference evidence="4 5" key="1">
    <citation type="journal article" date="2020" name="ISME J.">
        <title>Uncovering the hidden diversity of litter-decomposition mechanisms in mushroom-forming fungi.</title>
        <authorList>
            <person name="Floudas D."/>
            <person name="Bentzer J."/>
            <person name="Ahren D."/>
            <person name="Johansson T."/>
            <person name="Persson P."/>
            <person name="Tunlid A."/>
        </authorList>
    </citation>
    <scope>NUCLEOTIDE SEQUENCE [LARGE SCALE GENOMIC DNA]</scope>
    <source>
        <strain evidence="4 5">CBS 291.85</strain>
    </source>
</reference>
<feature type="signal peptide" evidence="3">
    <location>
        <begin position="1"/>
        <end position="16"/>
    </location>
</feature>
<keyword evidence="2" id="KW-0472">Membrane</keyword>
<feature type="region of interest" description="Disordered" evidence="1">
    <location>
        <begin position="358"/>
        <end position="379"/>
    </location>
</feature>
<feature type="compositionally biased region" description="Low complexity" evidence="1">
    <location>
        <begin position="161"/>
        <end position="182"/>
    </location>
</feature>
<dbReference type="AlphaFoldDB" id="A0A8H5GP92"/>
<evidence type="ECO:0000256" key="1">
    <source>
        <dbReference type="SAM" id="MobiDB-lite"/>
    </source>
</evidence>
<feature type="region of interest" description="Disordered" evidence="1">
    <location>
        <begin position="159"/>
        <end position="182"/>
    </location>
</feature>
<evidence type="ECO:0000313" key="4">
    <source>
        <dbReference type="EMBL" id="KAF5368474.1"/>
    </source>
</evidence>
<name>A0A8H5GP92_9AGAR</name>
<gene>
    <name evidence="4" type="ORF">D9758_002413</name>
</gene>
<dbReference type="OrthoDB" id="2756540at2759"/>
<keyword evidence="2" id="KW-0812">Transmembrane</keyword>
<protein>
    <submittedName>
        <fullName evidence="4">Uncharacterized protein</fullName>
    </submittedName>
</protein>
<organism evidence="4 5">
    <name type="scientific">Tetrapyrgos nigripes</name>
    <dbReference type="NCBI Taxonomy" id="182062"/>
    <lineage>
        <taxon>Eukaryota</taxon>
        <taxon>Fungi</taxon>
        <taxon>Dikarya</taxon>
        <taxon>Basidiomycota</taxon>
        <taxon>Agaricomycotina</taxon>
        <taxon>Agaricomycetes</taxon>
        <taxon>Agaricomycetidae</taxon>
        <taxon>Agaricales</taxon>
        <taxon>Marasmiineae</taxon>
        <taxon>Marasmiaceae</taxon>
        <taxon>Tetrapyrgos</taxon>
    </lineage>
</organism>
<comment type="caution">
    <text evidence="4">The sequence shown here is derived from an EMBL/GenBank/DDBJ whole genome shotgun (WGS) entry which is preliminary data.</text>
</comment>
<keyword evidence="5" id="KW-1185">Reference proteome</keyword>
<dbReference type="Proteomes" id="UP000559256">
    <property type="component" value="Unassembled WGS sequence"/>
</dbReference>
<feature type="region of interest" description="Disordered" evidence="1">
    <location>
        <begin position="310"/>
        <end position="329"/>
    </location>
</feature>